<feature type="compositionally biased region" description="Acidic residues" evidence="2">
    <location>
        <begin position="109"/>
        <end position="120"/>
    </location>
</feature>
<proteinExistence type="predicted"/>
<feature type="compositionally biased region" description="Low complexity" evidence="2">
    <location>
        <begin position="95"/>
        <end position="108"/>
    </location>
</feature>
<reference evidence="3" key="1">
    <citation type="submission" date="2022-10" db="EMBL/GenBank/DDBJ databases">
        <title>Adaptive evolution leads to modifications in subtelomeric GC content in a zoonotic Cryptosporidium species.</title>
        <authorList>
            <person name="Li J."/>
            <person name="Feng Y."/>
            <person name="Xiao L."/>
        </authorList>
    </citation>
    <scope>NUCLEOTIDE SEQUENCE</scope>
    <source>
        <strain evidence="3">33844</strain>
    </source>
</reference>
<accession>A0A9D5DEC2</accession>
<comment type="caution">
    <text evidence="3">The sequence shown here is derived from an EMBL/GenBank/DDBJ whole genome shotgun (WGS) entry which is preliminary data.</text>
</comment>
<dbReference type="EMBL" id="JAPCXC010000099">
    <property type="protein sequence ID" value="KAJ1605474.1"/>
    <property type="molecule type" value="Genomic_DNA"/>
</dbReference>
<evidence type="ECO:0000256" key="2">
    <source>
        <dbReference type="SAM" id="MobiDB-lite"/>
    </source>
</evidence>
<dbReference type="OrthoDB" id="74703at2759"/>
<evidence type="ECO:0000313" key="3">
    <source>
        <dbReference type="EMBL" id="KAJ1605474.1"/>
    </source>
</evidence>
<dbReference type="Proteomes" id="UP001067231">
    <property type="component" value="Unassembled WGS sequence"/>
</dbReference>
<gene>
    <name evidence="3" type="ORF">OJ253_3150</name>
</gene>
<keyword evidence="1" id="KW-0175">Coiled coil</keyword>
<protein>
    <submittedName>
        <fullName evidence="3">Uncharacterized protein</fullName>
    </submittedName>
</protein>
<feature type="compositionally biased region" description="Low complexity" evidence="2">
    <location>
        <begin position="164"/>
        <end position="175"/>
    </location>
</feature>
<feature type="compositionally biased region" description="Basic and acidic residues" evidence="2">
    <location>
        <begin position="26"/>
        <end position="37"/>
    </location>
</feature>
<feature type="coiled-coil region" evidence="1">
    <location>
        <begin position="321"/>
        <end position="369"/>
    </location>
</feature>
<dbReference type="AlphaFoldDB" id="A0A9D5DEC2"/>
<name>A0A9D5DEC2_9CRYT</name>
<evidence type="ECO:0000256" key="1">
    <source>
        <dbReference type="SAM" id="Coils"/>
    </source>
</evidence>
<feature type="region of interest" description="Disordered" evidence="2">
    <location>
        <begin position="1"/>
        <end position="219"/>
    </location>
</feature>
<sequence length="371" mass="41521">MEDNAMGLNVGVSGRKRRLSSDDDETPIKKPEMKESTQVKATSKTIVKEDSNVSSRESTPRIMVGKSARSKRVLSSDSSEDFDSSGDESGKSVRNSESQQSNYSSSDSSPEEESDDESCDYSDSSSSTAGRKKLVKKESGSTKKSRNIKTDTKQTKRTSANPRTSTKSSSSTSSKAKTKEEITGKGNAKATAKKRRTSKEKVSRSQDESSEEEEGTAYVPRRDRDHKQILVSAILCRWWHVLPDWPPPDTDYQALLKERNLRLVSIDDWEEAPDVDEHGFSKVYQLSEYTGVFRDSKGIAHDLRPKENKPCYSNLIKMEESRLYELLVTALENQIKTLEADSPGDSKLINELKVELVEAQSLLSRKVNKKK</sequence>
<organism evidence="3">
    <name type="scientific">Cryptosporidium canis</name>
    <dbReference type="NCBI Taxonomy" id="195482"/>
    <lineage>
        <taxon>Eukaryota</taxon>
        <taxon>Sar</taxon>
        <taxon>Alveolata</taxon>
        <taxon>Apicomplexa</taxon>
        <taxon>Conoidasida</taxon>
        <taxon>Coccidia</taxon>
        <taxon>Eucoccidiorida</taxon>
        <taxon>Eimeriorina</taxon>
        <taxon>Cryptosporidiidae</taxon>
        <taxon>Cryptosporidium</taxon>
    </lineage>
</organism>